<protein>
    <submittedName>
        <fullName evidence="2 3">Uncharacterized protein</fullName>
    </submittedName>
</protein>
<proteinExistence type="predicted"/>
<feature type="region of interest" description="Disordered" evidence="1">
    <location>
        <begin position="1"/>
        <end position="22"/>
    </location>
</feature>
<sequence length="121" mass="13722">MGNKLSRGKSVDSKFTKPTGLYPTCDWDEKTVKKLINKKKVAPRYPGREEPGPDLDECPICFLWYPGGLNRSKCCKKPICTGKESHRNKRFKMLTGSVQNAFCSSKSPMLRKPFNVHSAIR</sequence>
<gene>
    <name evidence="2" type="ORF">GUITHDRAFT_65890</name>
</gene>
<dbReference type="HOGENOM" id="CLU_2042524_0_0_1"/>
<evidence type="ECO:0000313" key="2">
    <source>
        <dbReference type="EMBL" id="EKX51427.1"/>
    </source>
</evidence>
<organism evidence="2">
    <name type="scientific">Guillardia theta (strain CCMP2712)</name>
    <name type="common">Cryptophyte</name>
    <dbReference type="NCBI Taxonomy" id="905079"/>
    <lineage>
        <taxon>Eukaryota</taxon>
        <taxon>Cryptophyceae</taxon>
        <taxon>Pyrenomonadales</taxon>
        <taxon>Geminigeraceae</taxon>
        <taxon>Guillardia</taxon>
    </lineage>
</organism>
<dbReference type="GO" id="GO:0005737">
    <property type="term" value="C:cytoplasm"/>
    <property type="evidence" value="ECO:0007669"/>
    <property type="project" value="TreeGrafter"/>
</dbReference>
<dbReference type="KEGG" id="gtt:GUITHDRAFT_65890"/>
<evidence type="ECO:0000313" key="3">
    <source>
        <dbReference type="EnsemblProtists" id="EKX51427"/>
    </source>
</evidence>
<dbReference type="STRING" id="905079.L1JSK9"/>
<evidence type="ECO:0000256" key="1">
    <source>
        <dbReference type="SAM" id="MobiDB-lite"/>
    </source>
</evidence>
<dbReference type="Proteomes" id="UP000011087">
    <property type="component" value="Unassembled WGS sequence"/>
</dbReference>
<keyword evidence="4" id="KW-1185">Reference proteome</keyword>
<dbReference type="EMBL" id="JH992975">
    <property type="protein sequence ID" value="EKX51427.1"/>
    <property type="molecule type" value="Genomic_DNA"/>
</dbReference>
<dbReference type="OrthoDB" id="21471at2759"/>
<name>L1JSK9_GUITC</name>
<reference evidence="4" key="2">
    <citation type="submission" date="2012-11" db="EMBL/GenBank/DDBJ databases">
        <authorList>
            <person name="Kuo A."/>
            <person name="Curtis B.A."/>
            <person name="Tanifuji G."/>
            <person name="Burki F."/>
            <person name="Gruber A."/>
            <person name="Irimia M."/>
            <person name="Maruyama S."/>
            <person name="Arias M.C."/>
            <person name="Ball S.G."/>
            <person name="Gile G.H."/>
            <person name="Hirakawa Y."/>
            <person name="Hopkins J.F."/>
            <person name="Rensing S.A."/>
            <person name="Schmutz J."/>
            <person name="Symeonidi A."/>
            <person name="Elias M."/>
            <person name="Eveleigh R.J."/>
            <person name="Herman E.K."/>
            <person name="Klute M.J."/>
            <person name="Nakayama T."/>
            <person name="Obornik M."/>
            <person name="Reyes-Prieto A."/>
            <person name="Armbrust E.V."/>
            <person name="Aves S.J."/>
            <person name="Beiko R.G."/>
            <person name="Coutinho P."/>
            <person name="Dacks J.B."/>
            <person name="Durnford D.G."/>
            <person name="Fast N.M."/>
            <person name="Green B.R."/>
            <person name="Grisdale C."/>
            <person name="Hempe F."/>
            <person name="Henrissat B."/>
            <person name="Hoppner M.P."/>
            <person name="Ishida K.-I."/>
            <person name="Kim E."/>
            <person name="Koreny L."/>
            <person name="Kroth P.G."/>
            <person name="Liu Y."/>
            <person name="Malik S.-B."/>
            <person name="Maier U.G."/>
            <person name="McRose D."/>
            <person name="Mock T."/>
            <person name="Neilson J.A."/>
            <person name="Onodera N.T."/>
            <person name="Poole A.M."/>
            <person name="Pritham E.J."/>
            <person name="Richards T.A."/>
            <person name="Rocap G."/>
            <person name="Roy S.W."/>
            <person name="Sarai C."/>
            <person name="Schaack S."/>
            <person name="Shirato S."/>
            <person name="Slamovits C.H."/>
            <person name="Spencer D.F."/>
            <person name="Suzuki S."/>
            <person name="Worden A.Z."/>
            <person name="Zauner S."/>
            <person name="Barry K."/>
            <person name="Bell C."/>
            <person name="Bharti A.K."/>
            <person name="Crow J.A."/>
            <person name="Grimwood J."/>
            <person name="Kramer R."/>
            <person name="Lindquist E."/>
            <person name="Lucas S."/>
            <person name="Salamov A."/>
            <person name="McFadden G.I."/>
            <person name="Lane C.E."/>
            <person name="Keeling P.J."/>
            <person name="Gray M.W."/>
            <person name="Grigoriev I.V."/>
            <person name="Archibald J.M."/>
        </authorList>
    </citation>
    <scope>NUCLEOTIDE SEQUENCE</scope>
    <source>
        <strain evidence="4">CCMP2712</strain>
    </source>
</reference>
<dbReference type="GeneID" id="17308061"/>
<dbReference type="AlphaFoldDB" id="L1JSK9"/>
<dbReference type="PANTHER" id="PTHR31315:SF1">
    <property type="entry name" value="PROTEIN SIP5"/>
    <property type="match status" value="1"/>
</dbReference>
<reference evidence="3" key="3">
    <citation type="submission" date="2016-03" db="UniProtKB">
        <authorList>
            <consortium name="EnsemblProtists"/>
        </authorList>
    </citation>
    <scope>IDENTIFICATION</scope>
</reference>
<dbReference type="InterPro" id="IPR039301">
    <property type="entry name" value="Sip5/DA2"/>
</dbReference>
<dbReference type="PaxDb" id="55529-EKX51427"/>
<reference evidence="2 4" key="1">
    <citation type="journal article" date="2012" name="Nature">
        <title>Algal genomes reveal evolutionary mosaicism and the fate of nucleomorphs.</title>
        <authorList>
            <consortium name="DOE Joint Genome Institute"/>
            <person name="Curtis B.A."/>
            <person name="Tanifuji G."/>
            <person name="Burki F."/>
            <person name="Gruber A."/>
            <person name="Irimia M."/>
            <person name="Maruyama S."/>
            <person name="Arias M.C."/>
            <person name="Ball S.G."/>
            <person name="Gile G.H."/>
            <person name="Hirakawa Y."/>
            <person name="Hopkins J.F."/>
            <person name="Kuo A."/>
            <person name="Rensing S.A."/>
            <person name="Schmutz J."/>
            <person name="Symeonidi A."/>
            <person name="Elias M."/>
            <person name="Eveleigh R.J."/>
            <person name="Herman E.K."/>
            <person name="Klute M.J."/>
            <person name="Nakayama T."/>
            <person name="Obornik M."/>
            <person name="Reyes-Prieto A."/>
            <person name="Armbrust E.V."/>
            <person name="Aves S.J."/>
            <person name="Beiko R.G."/>
            <person name="Coutinho P."/>
            <person name="Dacks J.B."/>
            <person name="Durnford D.G."/>
            <person name="Fast N.M."/>
            <person name="Green B.R."/>
            <person name="Grisdale C.J."/>
            <person name="Hempel F."/>
            <person name="Henrissat B."/>
            <person name="Hoppner M.P."/>
            <person name="Ishida K."/>
            <person name="Kim E."/>
            <person name="Koreny L."/>
            <person name="Kroth P.G."/>
            <person name="Liu Y."/>
            <person name="Malik S.B."/>
            <person name="Maier U.G."/>
            <person name="McRose D."/>
            <person name="Mock T."/>
            <person name="Neilson J.A."/>
            <person name="Onodera N.T."/>
            <person name="Poole A.M."/>
            <person name="Pritham E.J."/>
            <person name="Richards T.A."/>
            <person name="Rocap G."/>
            <person name="Roy S.W."/>
            <person name="Sarai C."/>
            <person name="Schaack S."/>
            <person name="Shirato S."/>
            <person name="Slamovits C.H."/>
            <person name="Spencer D.F."/>
            <person name="Suzuki S."/>
            <person name="Worden A.Z."/>
            <person name="Zauner S."/>
            <person name="Barry K."/>
            <person name="Bell C."/>
            <person name="Bharti A.K."/>
            <person name="Crow J.A."/>
            <person name="Grimwood J."/>
            <person name="Kramer R."/>
            <person name="Lindquist E."/>
            <person name="Lucas S."/>
            <person name="Salamov A."/>
            <person name="McFadden G.I."/>
            <person name="Lane C.E."/>
            <person name="Keeling P.J."/>
            <person name="Gray M.W."/>
            <person name="Grigoriev I.V."/>
            <person name="Archibald J.M."/>
        </authorList>
    </citation>
    <scope>NUCLEOTIDE SEQUENCE</scope>
    <source>
        <strain evidence="2 4">CCMP2712</strain>
    </source>
</reference>
<dbReference type="RefSeq" id="XP_005838407.1">
    <property type="nucleotide sequence ID" value="XM_005838350.1"/>
</dbReference>
<dbReference type="PANTHER" id="PTHR31315">
    <property type="entry name" value="PROTEIN SIP5"/>
    <property type="match status" value="1"/>
</dbReference>
<accession>L1JSK9</accession>
<dbReference type="EnsemblProtists" id="EKX51427">
    <property type="protein sequence ID" value="EKX51427"/>
    <property type="gene ID" value="GUITHDRAFT_65890"/>
</dbReference>
<dbReference type="OMA" id="ICTGEFK"/>
<dbReference type="eggNOG" id="KOG2789">
    <property type="taxonomic scope" value="Eukaryota"/>
</dbReference>
<evidence type="ECO:0000313" key="4">
    <source>
        <dbReference type="Proteomes" id="UP000011087"/>
    </source>
</evidence>